<reference evidence="1" key="1">
    <citation type="journal article" date="2019" name="bioRxiv">
        <title>The Genome of the Zebra Mussel, Dreissena polymorpha: A Resource for Invasive Species Research.</title>
        <authorList>
            <person name="McCartney M.A."/>
            <person name="Auch B."/>
            <person name="Kono T."/>
            <person name="Mallez S."/>
            <person name="Zhang Y."/>
            <person name="Obille A."/>
            <person name="Becker A."/>
            <person name="Abrahante J.E."/>
            <person name="Garbe J."/>
            <person name="Badalamenti J.P."/>
            <person name="Herman A."/>
            <person name="Mangelson H."/>
            <person name="Liachko I."/>
            <person name="Sullivan S."/>
            <person name="Sone E.D."/>
            <person name="Koren S."/>
            <person name="Silverstein K.A.T."/>
            <person name="Beckman K.B."/>
            <person name="Gohl D.M."/>
        </authorList>
    </citation>
    <scope>NUCLEOTIDE SEQUENCE</scope>
    <source>
        <strain evidence="1">Duluth1</strain>
        <tissue evidence="1">Whole animal</tissue>
    </source>
</reference>
<dbReference type="EMBL" id="JAIWYP010000016">
    <property type="protein sequence ID" value="KAH3698684.1"/>
    <property type="molecule type" value="Genomic_DNA"/>
</dbReference>
<dbReference type="Proteomes" id="UP000828390">
    <property type="component" value="Unassembled WGS sequence"/>
</dbReference>
<evidence type="ECO:0000313" key="2">
    <source>
        <dbReference type="Proteomes" id="UP000828390"/>
    </source>
</evidence>
<keyword evidence="2" id="KW-1185">Reference proteome</keyword>
<reference evidence="1" key="2">
    <citation type="submission" date="2020-11" db="EMBL/GenBank/DDBJ databases">
        <authorList>
            <person name="McCartney M.A."/>
            <person name="Auch B."/>
            <person name="Kono T."/>
            <person name="Mallez S."/>
            <person name="Becker A."/>
            <person name="Gohl D.M."/>
            <person name="Silverstein K.A.T."/>
            <person name="Koren S."/>
            <person name="Bechman K.B."/>
            <person name="Herman A."/>
            <person name="Abrahante J.E."/>
            <person name="Garbe J."/>
        </authorList>
    </citation>
    <scope>NUCLEOTIDE SEQUENCE</scope>
    <source>
        <strain evidence="1">Duluth1</strain>
        <tissue evidence="1">Whole animal</tissue>
    </source>
</reference>
<comment type="caution">
    <text evidence="1">The sequence shown here is derived from an EMBL/GenBank/DDBJ whole genome shotgun (WGS) entry which is preliminary data.</text>
</comment>
<dbReference type="Gene3D" id="2.20.25.240">
    <property type="match status" value="1"/>
</dbReference>
<protein>
    <recommendedName>
        <fullName evidence="3">FLYWCH-type domain-containing protein</fullName>
    </recommendedName>
</protein>
<name>A0A9D3YHG7_DREPO</name>
<evidence type="ECO:0008006" key="3">
    <source>
        <dbReference type="Google" id="ProtNLM"/>
    </source>
</evidence>
<accession>A0A9D3YHG7</accession>
<sequence>MELIRSNKGKYKLCHEHYTKNFSSNSSIFWTCTNRTLGCRGSLRSDIQMTTCQRTNKHDYPTYKIKVEVAYVRANMKEQAKPSHDEPDVVYTSSLVDVEEETLASLQSAEICKKTIRNQRTQEFPKAPDNCRDIIIQGE</sequence>
<evidence type="ECO:0000313" key="1">
    <source>
        <dbReference type="EMBL" id="KAH3698684.1"/>
    </source>
</evidence>
<dbReference type="AlphaFoldDB" id="A0A9D3YHG7"/>
<proteinExistence type="predicted"/>
<gene>
    <name evidence="1" type="ORF">DPMN_086230</name>
</gene>
<organism evidence="1 2">
    <name type="scientific">Dreissena polymorpha</name>
    <name type="common">Zebra mussel</name>
    <name type="synonym">Mytilus polymorpha</name>
    <dbReference type="NCBI Taxonomy" id="45954"/>
    <lineage>
        <taxon>Eukaryota</taxon>
        <taxon>Metazoa</taxon>
        <taxon>Spiralia</taxon>
        <taxon>Lophotrochozoa</taxon>
        <taxon>Mollusca</taxon>
        <taxon>Bivalvia</taxon>
        <taxon>Autobranchia</taxon>
        <taxon>Heteroconchia</taxon>
        <taxon>Euheterodonta</taxon>
        <taxon>Imparidentia</taxon>
        <taxon>Neoheterodontei</taxon>
        <taxon>Myida</taxon>
        <taxon>Dreissenoidea</taxon>
        <taxon>Dreissenidae</taxon>
        <taxon>Dreissena</taxon>
    </lineage>
</organism>